<feature type="non-terminal residue" evidence="2">
    <location>
        <position position="125"/>
    </location>
</feature>
<feature type="non-terminal residue" evidence="2">
    <location>
        <position position="1"/>
    </location>
</feature>
<sequence length="125" mass="14442">TMLGLVECGLVVMFFDMVAYFGYEIDAWGHIPNGNRTYYLSRSQPPFFAFMVELLAEHEGDDALKEYLPQLQKEYAYWMEGVETLQPGQQNQRVVKLEDGSVLNRYWGDRDPPRPDARVEDKATA</sequence>
<feature type="region of interest" description="Disordered" evidence="1">
    <location>
        <begin position="105"/>
        <end position="125"/>
    </location>
</feature>
<evidence type="ECO:0008006" key="4">
    <source>
        <dbReference type="Google" id="ProtNLM"/>
    </source>
</evidence>
<dbReference type="EMBL" id="PYKI01001881">
    <property type="protein sequence ID" value="TGD62160.1"/>
    <property type="molecule type" value="Genomic_DNA"/>
</dbReference>
<dbReference type="Proteomes" id="UP000298196">
    <property type="component" value="Unassembled WGS sequence"/>
</dbReference>
<dbReference type="InterPro" id="IPR001661">
    <property type="entry name" value="Glyco_hydro_37"/>
</dbReference>
<dbReference type="GO" id="GO:0004555">
    <property type="term" value="F:alpha,alpha-trehalase activity"/>
    <property type="evidence" value="ECO:0007669"/>
    <property type="project" value="InterPro"/>
</dbReference>
<gene>
    <name evidence="2" type="ORF">C9F07_18150</name>
</gene>
<keyword evidence="3" id="KW-1185">Reference proteome</keyword>
<dbReference type="PANTHER" id="PTHR23403:SF1">
    <property type="entry name" value="TREHALASE"/>
    <property type="match status" value="1"/>
</dbReference>
<name>A0A4Z0LGR4_SALET</name>
<organism evidence="2 3">
    <name type="scientific">Salmonella enterica subsp. enterica serovar Poona</name>
    <dbReference type="NCBI Taxonomy" id="436295"/>
    <lineage>
        <taxon>Bacteria</taxon>
        <taxon>Pseudomonadati</taxon>
        <taxon>Pseudomonadota</taxon>
        <taxon>Gammaproteobacteria</taxon>
        <taxon>Enterobacterales</taxon>
        <taxon>Enterobacteriaceae</taxon>
        <taxon>Salmonella</taxon>
    </lineage>
</organism>
<proteinExistence type="predicted"/>
<dbReference type="AlphaFoldDB" id="A0A4Z0LGR4"/>
<evidence type="ECO:0000313" key="3">
    <source>
        <dbReference type="Proteomes" id="UP000298196"/>
    </source>
</evidence>
<dbReference type="GO" id="GO:0005993">
    <property type="term" value="P:trehalose catabolic process"/>
    <property type="evidence" value="ECO:0007669"/>
    <property type="project" value="TreeGrafter"/>
</dbReference>
<reference evidence="2 3" key="1">
    <citation type="submission" date="2018-03" db="EMBL/GenBank/DDBJ databases">
        <title>Non-Typhoidal Salmonella genome sequencing and assembly.</title>
        <authorList>
            <person name="Matchawe C."/>
        </authorList>
    </citation>
    <scope>NUCLEOTIDE SEQUENCE [LARGE SCALE GENOMIC DNA]</scope>
    <source>
        <strain evidence="2 3">22sa</strain>
    </source>
</reference>
<accession>A0A4Z0LGR4</accession>
<protein>
    <recommendedName>
        <fullName evidence="4">Alpha,alpha-trehalase</fullName>
    </recommendedName>
</protein>
<dbReference type="Pfam" id="PF01204">
    <property type="entry name" value="Trehalase"/>
    <property type="match status" value="1"/>
</dbReference>
<comment type="caution">
    <text evidence="2">The sequence shown here is derived from an EMBL/GenBank/DDBJ whole genome shotgun (WGS) entry which is preliminary data.</text>
</comment>
<dbReference type="PRINTS" id="PR00744">
    <property type="entry name" value="GLHYDRLASE37"/>
</dbReference>
<feature type="compositionally biased region" description="Basic and acidic residues" evidence="1">
    <location>
        <begin position="107"/>
        <end position="125"/>
    </location>
</feature>
<dbReference type="InterPro" id="IPR012341">
    <property type="entry name" value="6hp_glycosidase-like_sf"/>
</dbReference>
<evidence type="ECO:0000313" key="2">
    <source>
        <dbReference type="EMBL" id="TGD62160.1"/>
    </source>
</evidence>
<dbReference type="InterPro" id="IPR008928">
    <property type="entry name" value="6-hairpin_glycosidase_sf"/>
</dbReference>
<evidence type="ECO:0000256" key="1">
    <source>
        <dbReference type="SAM" id="MobiDB-lite"/>
    </source>
</evidence>
<dbReference type="Gene3D" id="1.50.10.10">
    <property type="match status" value="1"/>
</dbReference>
<dbReference type="SUPFAM" id="SSF48208">
    <property type="entry name" value="Six-hairpin glycosidases"/>
    <property type="match status" value="1"/>
</dbReference>
<dbReference type="PANTHER" id="PTHR23403">
    <property type="entry name" value="TREHALASE"/>
    <property type="match status" value="1"/>
</dbReference>